<evidence type="ECO:0000256" key="2">
    <source>
        <dbReference type="ARBA" id="ARBA00022801"/>
    </source>
</evidence>
<dbReference type="AlphaFoldDB" id="A0A9D4U4M1"/>
<protein>
    <recommendedName>
        <fullName evidence="7">Beta-glucosidase</fullName>
    </recommendedName>
</protein>
<organism evidence="5 6">
    <name type="scientific">Adiantum capillus-veneris</name>
    <name type="common">Maidenhair fern</name>
    <dbReference type="NCBI Taxonomy" id="13818"/>
    <lineage>
        <taxon>Eukaryota</taxon>
        <taxon>Viridiplantae</taxon>
        <taxon>Streptophyta</taxon>
        <taxon>Embryophyta</taxon>
        <taxon>Tracheophyta</taxon>
        <taxon>Polypodiopsida</taxon>
        <taxon>Polypodiidae</taxon>
        <taxon>Polypodiales</taxon>
        <taxon>Pteridineae</taxon>
        <taxon>Pteridaceae</taxon>
        <taxon>Vittarioideae</taxon>
        <taxon>Adiantum</taxon>
    </lineage>
</organism>
<comment type="caution">
    <text evidence="5">The sequence shown here is derived from an EMBL/GenBank/DDBJ whole genome shotgun (WGS) entry which is preliminary data.</text>
</comment>
<dbReference type="GO" id="GO:0005975">
    <property type="term" value="P:carbohydrate metabolic process"/>
    <property type="evidence" value="ECO:0007669"/>
    <property type="project" value="InterPro"/>
</dbReference>
<gene>
    <name evidence="5" type="ORF">GOP47_0024764</name>
</gene>
<evidence type="ECO:0000256" key="4">
    <source>
        <dbReference type="RuleBase" id="RU003690"/>
    </source>
</evidence>
<dbReference type="GO" id="GO:0008422">
    <property type="term" value="F:beta-glucosidase activity"/>
    <property type="evidence" value="ECO:0007669"/>
    <property type="project" value="TreeGrafter"/>
</dbReference>
<dbReference type="EMBL" id="JABFUD020000024">
    <property type="protein sequence ID" value="KAI5060344.1"/>
    <property type="molecule type" value="Genomic_DNA"/>
</dbReference>
<dbReference type="FunFam" id="3.20.20.80:FF:000020">
    <property type="entry name" value="Beta-glucosidase 12"/>
    <property type="match status" value="1"/>
</dbReference>
<reference evidence="5" key="1">
    <citation type="submission" date="2021-01" db="EMBL/GenBank/DDBJ databases">
        <title>Adiantum capillus-veneris genome.</title>
        <authorList>
            <person name="Fang Y."/>
            <person name="Liao Q."/>
        </authorList>
    </citation>
    <scope>NUCLEOTIDE SEQUENCE</scope>
    <source>
        <strain evidence="5">H3</strain>
        <tissue evidence="5">Leaf</tissue>
    </source>
</reference>
<keyword evidence="6" id="KW-1185">Reference proteome</keyword>
<accession>A0A9D4U4M1</accession>
<evidence type="ECO:0000313" key="5">
    <source>
        <dbReference type="EMBL" id="KAI5060344.1"/>
    </source>
</evidence>
<dbReference type="OrthoDB" id="65569at2759"/>
<comment type="similarity">
    <text evidence="1 4">Belongs to the glycosyl hydrolase 1 family.</text>
</comment>
<dbReference type="PRINTS" id="PR00131">
    <property type="entry name" value="GLHYDRLASE1"/>
</dbReference>
<dbReference type="Pfam" id="PF00232">
    <property type="entry name" value="Glyco_hydro_1"/>
    <property type="match status" value="1"/>
</dbReference>
<evidence type="ECO:0008006" key="7">
    <source>
        <dbReference type="Google" id="ProtNLM"/>
    </source>
</evidence>
<evidence type="ECO:0000256" key="1">
    <source>
        <dbReference type="ARBA" id="ARBA00010838"/>
    </source>
</evidence>
<evidence type="ECO:0000313" key="6">
    <source>
        <dbReference type="Proteomes" id="UP000886520"/>
    </source>
</evidence>
<dbReference type="PANTHER" id="PTHR10353:SF36">
    <property type="entry name" value="LP05116P"/>
    <property type="match status" value="1"/>
</dbReference>
<dbReference type="InterPro" id="IPR001360">
    <property type="entry name" value="Glyco_hydro_1"/>
</dbReference>
<keyword evidence="3" id="KW-0326">Glycosidase</keyword>
<dbReference type="PANTHER" id="PTHR10353">
    <property type="entry name" value="GLYCOSYL HYDROLASE"/>
    <property type="match status" value="1"/>
</dbReference>
<dbReference type="InterPro" id="IPR017853">
    <property type="entry name" value="GH"/>
</dbReference>
<dbReference type="Proteomes" id="UP000886520">
    <property type="component" value="Chromosome 24"/>
</dbReference>
<proteinExistence type="inferred from homology"/>
<dbReference type="SUPFAM" id="SSF51445">
    <property type="entry name" value="(Trans)glycosidases"/>
    <property type="match status" value="1"/>
</dbReference>
<dbReference type="Gene3D" id="3.20.20.80">
    <property type="entry name" value="Glycosidases"/>
    <property type="match status" value="1"/>
</dbReference>
<keyword evidence="2" id="KW-0378">Hydrolase</keyword>
<sequence length="472" mass="54261">MKLSEVATEDAIMVGNRGSRRNIYDGSTGDIACDHYHQYKQDIQLMAKLGVDAYRFSISWSRICPDIGGAVNQAGVAFYNDVINSLVYHGIEPYVTLYHWDLPQHLENDPEVKGWRTKKIVRHFCHFAETCFKLFGDRVKNWITFNQLSTLAYYGYGKGTNAPGRCSEICGSKKSIFYGDSSSEPYVVAHNALLCHAAAVKIYREFFQPEQRGRIGISVNSKWYEPFSNKEEDYGAAHRCIEYELSWILDPILFGDYPSSMKTSVRTRLPVFTEDESKELKGSLDFIGLNYYTAYYVQNAPEELTPNLRWYETDRQATVGYIGPDGQLIGEAMGPPDIGWIYNCPWGLPKLLGWMENRYGKQELQAHPIIITENGCMDRELRVSVKKALNDVKRVNFLSSSLEHLSNAIRNYGYNVQGFFVWSLLDNFEWESGLVCRFGLHYVDYKNGHKRYPKASAKWYRQFLSRSKNLSQ</sequence>
<name>A0A9D4U4M1_ADICA</name>
<evidence type="ECO:0000256" key="3">
    <source>
        <dbReference type="ARBA" id="ARBA00023295"/>
    </source>
</evidence>